<dbReference type="EnsemblFungi" id="EJT81504">
    <property type="protein sequence ID" value="EJT81504"/>
    <property type="gene ID" value="GGTG_01482"/>
</dbReference>
<dbReference type="Proteomes" id="UP000006039">
    <property type="component" value="Unassembled WGS sequence"/>
</dbReference>
<dbReference type="VEuPathDB" id="FungiDB:GGTG_01482"/>
<evidence type="ECO:0000313" key="3">
    <source>
        <dbReference type="EnsemblFungi" id="EJT81504"/>
    </source>
</evidence>
<feature type="region of interest" description="Disordered" evidence="1">
    <location>
        <begin position="1"/>
        <end position="28"/>
    </location>
</feature>
<gene>
    <name evidence="3" type="primary">20341940</name>
    <name evidence="2" type="ORF">GGTG_01482</name>
</gene>
<dbReference type="EMBL" id="GL385395">
    <property type="protein sequence ID" value="EJT81504.1"/>
    <property type="molecule type" value="Genomic_DNA"/>
</dbReference>
<evidence type="ECO:0000313" key="4">
    <source>
        <dbReference type="Proteomes" id="UP000006039"/>
    </source>
</evidence>
<sequence>MEGTVKVSSQAKARAGVQAGAGEGHTVAGSQTGCARLVAVALGRREAVAEPAVVALGDRAASGPADSVCRAQILGSGGGLVPRYTGPKRASQPTAGDGAAEPPLAAGSGSDTGRTMSTITGDDKPRRAVRVDGVRTRSYAQMVQARQQRWRGDATRAIRSGREGLTGPSQMVANAGRGGRGYLWR</sequence>
<reference evidence="2" key="3">
    <citation type="submission" date="2010-09" db="EMBL/GenBank/DDBJ databases">
        <title>Annotation of Gaeumannomyces graminis var. tritici R3-111a-1.</title>
        <authorList>
            <consortium name="The Broad Institute Genome Sequencing Platform"/>
            <person name="Ma L.-J."/>
            <person name="Dead R."/>
            <person name="Young S.K."/>
            <person name="Zeng Q."/>
            <person name="Gargeya S."/>
            <person name="Fitzgerald M."/>
            <person name="Haas B."/>
            <person name="Abouelleil A."/>
            <person name="Alvarado L."/>
            <person name="Arachchi H.M."/>
            <person name="Berlin A."/>
            <person name="Brown A."/>
            <person name="Chapman S.B."/>
            <person name="Chen Z."/>
            <person name="Dunbar C."/>
            <person name="Freedman E."/>
            <person name="Gearin G."/>
            <person name="Gellesch M."/>
            <person name="Goldberg J."/>
            <person name="Griggs A."/>
            <person name="Gujja S."/>
            <person name="Heiman D."/>
            <person name="Howarth C."/>
            <person name="Larson L."/>
            <person name="Lui A."/>
            <person name="MacDonald P.J.P."/>
            <person name="Mehta T."/>
            <person name="Montmayeur A."/>
            <person name="Murphy C."/>
            <person name="Neiman D."/>
            <person name="Pearson M."/>
            <person name="Priest M."/>
            <person name="Roberts A."/>
            <person name="Saif S."/>
            <person name="Shea T."/>
            <person name="Shenoy N."/>
            <person name="Sisk P."/>
            <person name="Stolte C."/>
            <person name="Sykes S."/>
            <person name="Yandava C."/>
            <person name="Wortman J."/>
            <person name="Nusbaum C."/>
            <person name="Birren B."/>
        </authorList>
    </citation>
    <scope>NUCLEOTIDE SEQUENCE</scope>
    <source>
        <strain evidence="2">R3-111a-1</strain>
    </source>
</reference>
<feature type="compositionally biased region" description="Polar residues" evidence="1">
    <location>
        <begin position="109"/>
        <end position="120"/>
    </location>
</feature>
<feature type="region of interest" description="Disordered" evidence="1">
    <location>
        <begin position="160"/>
        <end position="185"/>
    </location>
</feature>
<feature type="region of interest" description="Disordered" evidence="1">
    <location>
        <begin position="80"/>
        <end position="125"/>
    </location>
</feature>
<reference evidence="4" key="1">
    <citation type="submission" date="2010-07" db="EMBL/GenBank/DDBJ databases">
        <title>The genome sequence of Gaeumannomyces graminis var. tritici strain R3-111a-1.</title>
        <authorList>
            <consortium name="The Broad Institute Genome Sequencing Platform"/>
            <person name="Ma L.-J."/>
            <person name="Dead R."/>
            <person name="Young S."/>
            <person name="Zeng Q."/>
            <person name="Koehrsen M."/>
            <person name="Alvarado L."/>
            <person name="Berlin A."/>
            <person name="Chapman S.B."/>
            <person name="Chen Z."/>
            <person name="Freedman E."/>
            <person name="Gellesch M."/>
            <person name="Goldberg J."/>
            <person name="Griggs A."/>
            <person name="Gujja S."/>
            <person name="Heilman E.R."/>
            <person name="Heiman D."/>
            <person name="Hepburn T."/>
            <person name="Howarth C."/>
            <person name="Jen D."/>
            <person name="Larson L."/>
            <person name="Mehta T."/>
            <person name="Neiman D."/>
            <person name="Pearson M."/>
            <person name="Roberts A."/>
            <person name="Saif S."/>
            <person name="Shea T."/>
            <person name="Shenoy N."/>
            <person name="Sisk P."/>
            <person name="Stolte C."/>
            <person name="Sykes S."/>
            <person name="Walk T."/>
            <person name="White J."/>
            <person name="Yandava C."/>
            <person name="Haas B."/>
            <person name="Nusbaum C."/>
            <person name="Birren B."/>
        </authorList>
    </citation>
    <scope>NUCLEOTIDE SEQUENCE [LARGE SCALE GENOMIC DNA]</scope>
    <source>
        <strain evidence="4">R3-111a-1</strain>
    </source>
</reference>
<organism evidence="2">
    <name type="scientific">Gaeumannomyces tritici (strain R3-111a-1)</name>
    <name type="common">Wheat and barley take-all root rot fungus</name>
    <name type="synonym">Gaeumannomyces graminis var. tritici</name>
    <dbReference type="NCBI Taxonomy" id="644352"/>
    <lineage>
        <taxon>Eukaryota</taxon>
        <taxon>Fungi</taxon>
        <taxon>Dikarya</taxon>
        <taxon>Ascomycota</taxon>
        <taxon>Pezizomycotina</taxon>
        <taxon>Sordariomycetes</taxon>
        <taxon>Sordariomycetidae</taxon>
        <taxon>Magnaporthales</taxon>
        <taxon>Magnaporthaceae</taxon>
        <taxon>Gaeumannomyces</taxon>
    </lineage>
</organism>
<proteinExistence type="predicted"/>
<name>J3NJQ2_GAET3</name>
<evidence type="ECO:0000256" key="1">
    <source>
        <dbReference type="SAM" id="MobiDB-lite"/>
    </source>
</evidence>
<keyword evidence="4" id="KW-1185">Reference proteome</keyword>
<dbReference type="GeneID" id="20341940"/>
<accession>J3NJQ2</accession>
<reference evidence="3" key="5">
    <citation type="submission" date="2018-04" db="UniProtKB">
        <authorList>
            <consortium name="EnsemblFungi"/>
        </authorList>
    </citation>
    <scope>IDENTIFICATION</scope>
    <source>
        <strain evidence="3">R3-111a-1</strain>
    </source>
</reference>
<dbReference type="AlphaFoldDB" id="J3NJQ2"/>
<feature type="compositionally biased region" description="Polar residues" evidence="1">
    <location>
        <begin position="1"/>
        <end position="11"/>
    </location>
</feature>
<reference evidence="3" key="4">
    <citation type="journal article" date="2015" name="G3 (Bethesda)">
        <title>Genome sequences of three phytopathogenic species of the Magnaporthaceae family of fungi.</title>
        <authorList>
            <person name="Okagaki L.H."/>
            <person name="Nunes C.C."/>
            <person name="Sailsbery J."/>
            <person name="Clay B."/>
            <person name="Brown D."/>
            <person name="John T."/>
            <person name="Oh Y."/>
            <person name="Young N."/>
            <person name="Fitzgerald M."/>
            <person name="Haas B.J."/>
            <person name="Zeng Q."/>
            <person name="Young S."/>
            <person name="Adiconis X."/>
            <person name="Fan L."/>
            <person name="Levin J.Z."/>
            <person name="Mitchell T.K."/>
            <person name="Okubara P.A."/>
            <person name="Farman M.L."/>
            <person name="Kohn L.M."/>
            <person name="Birren B."/>
            <person name="Ma L.-J."/>
            <person name="Dean R.A."/>
        </authorList>
    </citation>
    <scope>NUCLEOTIDE SEQUENCE</scope>
    <source>
        <strain evidence="3">R3-111a-1</strain>
    </source>
</reference>
<dbReference type="RefSeq" id="XP_009217513.1">
    <property type="nucleotide sequence ID" value="XM_009219249.1"/>
</dbReference>
<evidence type="ECO:0000313" key="2">
    <source>
        <dbReference type="EMBL" id="EJT81504.1"/>
    </source>
</evidence>
<dbReference type="HOGENOM" id="CLU_1461398_0_0_1"/>
<protein>
    <submittedName>
        <fullName evidence="2 3">Uncharacterized protein</fullName>
    </submittedName>
</protein>
<feature type="compositionally biased region" description="Gly residues" evidence="1">
    <location>
        <begin position="176"/>
        <end position="185"/>
    </location>
</feature>
<reference evidence="2" key="2">
    <citation type="submission" date="2010-07" db="EMBL/GenBank/DDBJ databases">
        <authorList>
            <consortium name="The Broad Institute Genome Sequencing Platform"/>
            <consortium name="Broad Institute Genome Sequencing Center for Infectious Disease"/>
            <person name="Ma L.-J."/>
            <person name="Dead R."/>
            <person name="Young S."/>
            <person name="Zeng Q."/>
            <person name="Koehrsen M."/>
            <person name="Alvarado L."/>
            <person name="Berlin A."/>
            <person name="Chapman S.B."/>
            <person name="Chen Z."/>
            <person name="Freedman E."/>
            <person name="Gellesch M."/>
            <person name="Goldberg J."/>
            <person name="Griggs A."/>
            <person name="Gujja S."/>
            <person name="Heilman E.R."/>
            <person name="Heiman D."/>
            <person name="Hepburn T."/>
            <person name="Howarth C."/>
            <person name="Jen D."/>
            <person name="Larson L."/>
            <person name="Mehta T."/>
            <person name="Neiman D."/>
            <person name="Pearson M."/>
            <person name="Roberts A."/>
            <person name="Saif S."/>
            <person name="Shea T."/>
            <person name="Shenoy N."/>
            <person name="Sisk P."/>
            <person name="Stolte C."/>
            <person name="Sykes S."/>
            <person name="Walk T."/>
            <person name="White J."/>
            <person name="Yandava C."/>
            <person name="Haas B."/>
            <person name="Nusbaum C."/>
            <person name="Birren B."/>
        </authorList>
    </citation>
    <scope>NUCLEOTIDE SEQUENCE</scope>
    <source>
        <strain evidence="2">R3-111a-1</strain>
    </source>
</reference>